<evidence type="ECO:0000313" key="7">
    <source>
        <dbReference type="EMBL" id="NKQ57445.1"/>
    </source>
</evidence>
<organism evidence="7 8">
    <name type="scientific">Amycolatopsis acididurans</name>
    <dbReference type="NCBI Taxonomy" id="2724524"/>
    <lineage>
        <taxon>Bacteria</taxon>
        <taxon>Bacillati</taxon>
        <taxon>Actinomycetota</taxon>
        <taxon>Actinomycetes</taxon>
        <taxon>Pseudonocardiales</taxon>
        <taxon>Pseudonocardiaceae</taxon>
        <taxon>Amycolatopsis</taxon>
    </lineage>
</organism>
<dbReference type="Proteomes" id="UP000715441">
    <property type="component" value="Unassembled WGS sequence"/>
</dbReference>
<dbReference type="Pfam" id="PF05423">
    <property type="entry name" value="Mycobact_memb"/>
    <property type="match status" value="1"/>
</dbReference>
<keyword evidence="3" id="KW-1003">Cell membrane</keyword>
<accession>A0ABX1JG99</accession>
<comment type="subcellular location">
    <subcellularLocation>
        <location evidence="1">Cell membrane</location>
    </subcellularLocation>
</comment>
<evidence type="ECO:0000256" key="2">
    <source>
        <dbReference type="ARBA" id="ARBA00007531"/>
    </source>
</evidence>
<evidence type="ECO:0008006" key="9">
    <source>
        <dbReference type="Google" id="ProtNLM"/>
    </source>
</evidence>
<comment type="similarity">
    <text evidence="2">Belongs to the MmpS family.</text>
</comment>
<keyword evidence="5" id="KW-1133">Transmembrane helix</keyword>
<dbReference type="InterPro" id="IPR008693">
    <property type="entry name" value="MmpS"/>
</dbReference>
<dbReference type="InterPro" id="IPR038468">
    <property type="entry name" value="MmpS_C"/>
</dbReference>
<keyword evidence="8" id="KW-1185">Reference proteome</keyword>
<dbReference type="Gene3D" id="2.60.40.2880">
    <property type="entry name" value="MmpS1-5, C-terminal soluble domain"/>
    <property type="match status" value="1"/>
</dbReference>
<evidence type="ECO:0000256" key="3">
    <source>
        <dbReference type="ARBA" id="ARBA00022475"/>
    </source>
</evidence>
<keyword evidence="4" id="KW-0812">Transmembrane</keyword>
<evidence type="ECO:0000256" key="4">
    <source>
        <dbReference type="ARBA" id="ARBA00022692"/>
    </source>
</evidence>
<evidence type="ECO:0000256" key="6">
    <source>
        <dbReference type="ARBA" id="ARBA00023136"/>
    </source>
</evidence>
<comment type="caution">
    <text evidence="7">The sequence shown here is derived from an EMBL/GenBank/DDBJ whole genome shotgun (WGS) entry which is preliminary data.</text>
</comment>
<reference evidence="7 8" key="1">
    <citation type="submission" date="2020-04" db="EMBL/GenBank/DDBJ databases">
        <title>Novel species.</title>
        <authorList>
            <person name="Teo W.F.A."/>
            <person name="Lipun K."/>
            <person name="Srisuk N."/>
            <person name="Duangmal K."/>
        </authorList>
    </citation>
    <scope>NUCLEOTIDE SEQUENCE [LARGE SCALE GENOMIC DNA]</scope>
    <source>
        <strain evidence="7 8">K13G38</strain>
    </source>
</reference>
<protein>
    <recommendedName>
        <fullName evidence="9">MmpS family membrane protein</fullName>
    </recommendedName>
</protein>
<name>A0ABX1JG99_9PSEU</name>
<keyword evidence="6" id="KW-0472">Membrane</keyword>
<evidence type="ECO:0000313" key="8">
    <source>
        <dbReference type="Proteomes" id="UP000715441"/>
    </source>
</evidence>
<evidence type="ECO:0000256" key="1">
    <source>
        <dbReference type="ARBA" id="ARBA00004236"/>
    </source>
</evidence>
<dbReference type="EMBL" id="JAAXLS010000036">
    <property type="protein sequence ID" value="NKQ57445.1"/>
    <property type="molecule type" value="Genomic_DNA"/>
</dbReference>
<gene>
    <name evidence="7" type="ORF">HFP15_31730</name>
</gene>
<proteinExistence type="inferred from homology"/>
<evidence type="ECO:0000256" key="5">
    <source>
        <dbReference type="ARBA" id="ARBA00022989"/>
    </source>
</evidence>
<sequence>MPWVLGVAIVAAGTVTAVQLLTGTTPVAEQEGKRTSHQVVYEVTGTSASEIRYVIDGARGVETVTRTRLPWRVELPVEVGPGLGVVQVSASRPDPDAPLSCSVTVDGKVAQRSQAMRDWSSVSCSAVIRPGAE</sequence>